<evidence type="ECO:0000313" key="11">
    <source>
        <dbReference type="EMBL" id="QNT79340.1"/>
    </source>
</evidence>
<dbReference type="Gene3D" id="1.10.3330.10">
    <property type="entry name" value="Oxo-4-hydroxy-4-carboxy-5-ureidoimidazoline decarboxylase"/>
    <property type="match status" value="1"/>
</dbReference>
<keyword evidence="7" id="KW-0456">Lyase</keyword>
<evidence type="ECO:0000256" key="7">
    <source>
        <dbReference type="ARBA" id="ARBA00023239"/>
    </source>
</evidence>
<keyword evidence="12" id="KW-1185">Reference proteome</keyword>
<dbReference type="PANTHER" id="PTHR43466:SF1">
    <property type="entry name" value="2-OXO-4-HYDROXY-4-CARBOXY-5-UREIDOIMIDAZOLINE DECARBOXYLASE-RELATED"/>
    <property type="match status" value="1"/>
</dbReference>
<dbReference type="InterPro" id="IPR036817">
    <property type="entry name" value="Transthyretin/HIU_hydrolase_sf"/>
</dbReference>
<dbReference type="Gene3D" id="2.60.40.180">
    <property type="entry name" value="Transthyretin/hydroxyisourate hydrolase domain"/>
    <property type="match status" value="1"/>
</dbReference>
<dbReference type="EMBL" id="CP060244">
    <property type="protein sequence ID" value="QNT79340.1"/>
    <property type="molecule type" value="Genomic_DNA"/>
</dbReference>
<dbReference type="InterPro" id="IPR036778">
    <property type="entry name" value="OHCU_decarboxylase_sf"/>
</dbReference>
<evidence type="ECO:0000256" key="1">
    <source>
        <dbReference type="ARBA" id="ARBA00001043"/>
    </source>
</evidence>
<dbReference type="SUPFAM" id="SSF49472">
    <property type="entry name" value="Transthyretin (synonym: prealbumin)"/>
    <property type="match status" value="1"/>
</dbReference>
<keyword evidence="6" id="KW-0378">Hydrolase</keyword>
<evidence type="ECO:0000259" key="10">
    <source>
        <dbReference type="Pfam" id="PF09349"/>
    </source>
</evidence>
<dbReference type="InterPro" id="IPR000895">
    <property type="entry name" value="Transthyretin/HIU_hydrolase"/>
</dbReference>
<evidence type="ECO:0000256" key="5">
    <source>
        <dbReference type="ARBA" id="ARBA00022793"/>
    </source>
</evidence>
<feature type="domain" description="Oxo-4-hydroxy-4-carboxy-5-ureidoimidazoline decarboxylase" evidence="10">
    <location>
        <begin position="1"/>
        <end position="142"/>
    </location>
</feature>
<reference evidence="11 12" key="1">
    <citation type="submission" date="2020-08" db="EMBL/GenBank/DDBJ databases">
        <title>Complete genome sequence of Entomobacter blattae G55GP.</title>
        <authorList>
            <person name="Poehlein A."/>
            <person name="Guzman J."/>
            <person name="Daniel R."/>
            <person name="Vilcinskas A."/>
        </authorList>
    </citation>
    <scope>NUCLEOTIDE SEQUENCE [LARGE SCALE GENOMIC DNA]</scope>
    <source>
        <strain evidence="11 12">G55GP</strain>
    </source>
</reference>
<comment type="catalytic activity">
    <reaction evidence="1">
        <text>5-hydroxyisourate + H2O = 5-hydroxy-2-oxo-4-ureido-2,5-dihydro-1H-imidazole-5-carboxylate + H(+)</text>
        <dbReference type="Rhea" id="RHEA:23736"/>
        <dbReference type="ChEBI" id="CHEBI:15377"/>
        <dbReference type="ChEBI" id="CHEBI:15378"/>
        <dbReference type="ChEBI" id="CHEBI:18072"/>
        <dbReference type="ChEBI" id="CHEBI:58639"/>
        <dbReference type="EC" id="3.5.2.17"/>
    </reaction>
</comment>
<dbReference type="CDD" id="cd05822">
    <property type="entry name" value="TLP_HIUase"/>
    <property type="match status" value="1"/>
</dbReference>
<keyword evidence="4" id="KW-0659">Purine metabolism</keyword>
<dbReference type="NCBIfam" id="TIGR03164">
    <property type="entry name" value="UHCUDC"/>
    <property type="match status" value="1"/>
</dbReference>
<dbReference type="PROSITE" id="PS00769">
    <property type="entry name" value="TRANSTHYRETIN_2"/>
    <property type="match status" value="1"/>
</dbReference>
<evidence type="ECO:0000256" key="3">
    <source>
        <dbReference type="ARBA" id="ARBA00004754"/>
    </source>
</evidence>
<dbReference type="PANTHER" id="PTHR43466">
    <property type="entry name" value="2-OXO-4-HYDROXY-4-CARBOXY-5-UREIDOIMIDAZOLINE DECARBOXYLASE-RELATED"/>
    <property type="match status" value="1"/>
</dbReference>
<dbReference type="GO" id="GO:0051997">
    <property type="term" value="F:2-oxo-4-hydroxy-4-carboxy-5-ureidoimidazoline decarboxylase activity"/>
    <property type="evidence" value="ECO:0007669"/>
    <property type="project" value="UniProtKB-EC"/>
</dbReference>
<sequence length="278" mass="31301">MFEHSPWVVESIAPFRHFTSAQDMLDALVQAMINAPEDKRQALILAHPELGEKIKHIPLTHASLAEQESAGLDQMSDHDYKIFHDLNTQYRERFTIPFIICVRNHNRDGIIHALNQRLLNNKETETIKALEEISMIAAHRLALHLNALHVSVPKNLPEHGFTLSTHVLNTADGKPAKGVILALWQDQKKIFEGVTNEDGRCPDLALQTGSLAFGVYQLVFYVGDYFITEGHKSATPPFLNRITIEFDTSASLIETSKTPHYHVPLLVSPYGYSTYRGS</sequence>
<dbReference type="GO" id="GO:0033971">
    <property type="term" value="F:hydroxyisourate hydrolase activity"/>
    <property type="evidence" value="ECO:0007669"/>
    <property type="project" value="UniProtKB-EC"/>
</dbReference>
<organism evidence="11 12">
    <name type="scientific">Entomobacter blattae</name>
    <dbReference type="NCBI Taxonomy" id="2762277"/>
    <lineage>
        <taxon>Bacteria</taxon>
        <taxon>Pseudomonadati</taxon>
        <taxon>Pseudomonadota</taxon>
        <taxon>Alphaproteobacteria</taxon>
        <taxon>Acetobacterales</taxon>
        <taxon>Acetobacteraceae</taxon>
        <taxon>Entomobacter</taxon>
    </lineage>
</organism>
<dbReference type="GO" id="GO:0006144">
    <property type="term" value="P:purine nucleobase metabolic process"/>
    <property type="evidence" value="ECO:0007669"/>
    <property type="project" value="UniProtKB-KW"/>
</dbReference>
<dbReference type="InterPro" id="IPR023416">
    <property type="entry name" value="Transthyretin/HIU_hydrolase_d"/>
</dbReference>
<dbReference type="InterPro" id="IPR023419">
    <property type="entry name" value="Transthyretin_CS"/>
</dbReference>
<dbReference type="Pfam" id="PF09349">
    <property type="entry name" value="OHCU_decarbox"/>
    <property type="match status" value="1"/>
</dbReference>
<evidence type="ECO:0000259" key="9">
    <source>
        <dbReference type="Pfam" id="PF00576"/>
    </source>
</evidence>
<protein>
    <submittedName>
        <fullName evidence="11">OHCU decarboxylase</fullName>
    </submittedName>
</protein>
<feature type="domain" description="Transthyretin/hydroxyisourate hydrolase" evidence="9">
    <location>
        <begin position="163"/>
        <end position="277"/>
    </location>
</feature>
<feature type="binding site" evidence="8">
    <location>
        <position position="166"/>
    </location>
    <ligand>
        <name>substrate</name>
    </ligand>
</feature>
<dbReference type="InterPro" id="IPR017580">
    <property type="entry name" value="OHCU_decarboxylase-1"/>
</dbReference>
<feature type="binding site" evidence="8">
    <location>
        <position position="275"/>
    </location>
    <ligand>
        <name>substrate</name>
    </ligand>
</feature>
<evidence type="ECO:0000313" key="12">
    <source>
        <dbReference type="Proteomes" id="UP000516349"/>
    </source>
</evidence>
<feature type="binding site" evidence="8">
    <location>
        <position position="200"/>
    </location>
    <ligand>
        <name>substrate</name>
    </ligand>
</feature>
<dbReference type="PRINTS" id="PR00189">
    <property type="entry name" value="TRNSTHYRETIN"/>
</dbReference>
<dbReference type="NCBIfam" id="TIGR02962">
    <property type="entry name" value="hdxy_isourate"/>
    <property type="match status" value="1"/>
</dbReference>
<evidence type="ECO:0000256" key="4">
    <source>
        <dbReference type="ARBA" id="ARBA00022631"/>
    </source>
</evidence>
<dbReference type="InterPro" id="IPR014306">
    <property type="entry name" value="Hydroxyisourate_hydrolase"/>
</dbReference>
<dbReference type="GO" id="GO:0019628">
    <property type="term" value="P:urate catabolic process"/>
    <property type="evidence" value="ECO:0007669"/>
    <property type="project" value="UniProtKB-UniPathway"/>
</dbReference>
<dbReference type="AlphaFoldDB" id="A0A7H1NU80"/>
<evidence type="ECO:0000256" key="2">
    <source>
        <dbReference type="ARBA" id="ARBA00001163"/>
    </source>
</evidence>
<dbReference type="InterPro" id="IPR018020">
    <property type="entry name" value="OHCU_decarboxylase"/>
</dbReference>
<evidence type="ECO:0000256" key="6">
    <source>
        <dbReference type="ARBA" id="ARBA00022801"/>
    </source>
</evidence>
<proteinExistence type="predicted"/>
<dbReference type="KEGG" id="ebla:JGUZn3_21370"/>
<dbReference type="SUPFAM" id="SSF158694">
    <property type="entry name" value="UraD-Like"/>
    <property type="match status" value="1"/>
</dbReference>
<keyword evidence="5" id="KW-0210">Decarboxylase</keyword>
<comment type="catalytic activity">
    <reaction evidence="2">
        <text>5-hydroxy-2-oxo-4-ureido-2,5-dihydro-1H-imidazole-5-carboxylate + H(+) = (S)-allantoin + CO2</text>
        <dbReference type="Rhea" id="RHEA:26301"/>
        <dbReference type="ChEBI" id="CHEBI:15378"/>
        <dbReference type="ChEBI" id="CHEBI:15678"/>
        <dbReference type="ChEBI" id="CHEBI:16526"/>
        <dbReference type="ChEBI" id="CHEBI:58639"/>
        <dbReference type="EC" id="4.1.1.97"/>
    </reaction>
</comment>
<accession>A0A7H1NU80</accession>
<dbReference type="GO" id="GO:0000255">
    <property type="term" value="P:allantoin metabolic process"/>
    <property type="evidence" value="ECO:0007669"/>
    <property type="project" value="InterPro"/>
</dbReference>
<dbReference type="Proteomes" id="UP000516349">
    <property type="component" value="Chromosome"/>
</dbReference>
<comment type="pathway">
    <text evidence="3">Purine metabolism; urate degradation; (S)-allantoin from urate: step 3/3.</text>
</comment>
<gene>
    <name evidence="11" type="ORF">JGUZn3_21370</name>
</gene>
<evidence type="ECO:0000256" key="8">
    <source>
        <dbReference type="PIRSR" id="PIRSR600895-51"/>
    </source>
</evidence>
<dbReference type="Pfam" id="PF00576">
    <property type="entry name" value="Transthyretin"/>
    <property type="match status" value="1"/>
</dbReference>
<dbReference type="UniPathway" id="UPA00394">
    <property type="reaction ID" value="UER00652"/>
</dbReference>
<name>A0A7H1NU80_9PROT</name>